<sequence length="366" mass="40133">MEPMLRHLPERRPARGTANAPSRATGKPTARGLTPLALPLLAATIPLQVAPAQGRARVAAIARFLLDAGAVTARTWPALCDDALTGCARALTAWLRQHTGALTCFSPCFVLEPLVPHTLPAAQAGSTCTDTGAIKGIAIGWTTHDVCHWTVGPGLDYLEARVPLLGATVLDIMECKGGQVYPLFTPALALDEASYLYWLGEDDEATLLAEEEDEAARAALRGEIPTRADIDAAFPPWALCYRRQRLALRQLTHIARQHPCPYVRRAAMLARTLHATPTTTDYRAEADAPFTGYGAVLCWRDDDVTVRIANDHAQLAWQDTYCDQIGQVQFDLAAPEAMRAWLRRMRPQLRAIGLLDQLLWHLAERE</sequence>
<gene>
    <name evidence="2" type="ORF">FHS03_004803</name>
</gene>
<dbReference type="InterPro" id="IPR022283">
    <property type="entry name" value="PRTRC_protein-F"/>
</dbReference>
<evidence type="ECO:0000313" key="3">
    <source>
        <dbReference type="Proteomes" id="UP000541535"/>
    </source>
</evidence>
<feature type="region of interest" description="Disordered" evidence="1">
    <location>
        <begin position="1"/>
        <end position="30"/>
    </location>
</feature>
<dbReference type="EMBL" id="JACHXD010000019">
    <property type="protein sequence ID" value="MBB3121711.1"/>
    <property type="molecule type" value="Genomic_DNA"/>
</dbReference>
<evidence type="ECO:0000313" key="2">
    <source>
        <dbReference type="EMBL" id="MBB3121711.1"/>
    </source>
</evidence>
<dbReference type="RefSeq" id="WP_183443401.1">
    <property type="nucleotide sequence ID" value="NZ_JACHXD010000019.1"/>
</dbReference>
<dbReference type="NCBIfam" id="TIGR03742">
    <property type="entry name" value="PRTRC_F"/>
    <property type="match status" value="1"/>
</dbReference>
<name>A0A7W5BEI5_9BURK</name>
<accession>A0A7W5BEI5</accession>
<proteinExistence type="predicted"/>
<dbReference type="AlphaFoldDB" id="A0A7W5BEI5"/>
<dbReference type="Proteomes" id="UP000541535">
    <property type="component" value="Unassembled WGS sequence"/>
</dbReference>
<organism evidence="2 3">
    <name type="scientific">Pseudoduganella violacea</name>
    <dbReference type="NCBI Taxonomy" id="1715466"/>
    <lineage>
        <taxon>Bacteria</taxon>
        <taxon>Pseudomonadati</taxon>
        <taxon>Pseudomonadota</taxon>
        <taxon>Betaproteobacteria</taxon>
        <taxon>Burkholderiales</taxon>
        <taxon>Oxalobacteraceae</taxon>
        <taxon>Telluria group</taxon>
        <taxon>Pseudoduganella</taxon>
    </lineage>
</organism>
<comment type="caution">
    <text evidence="2">The sequence shown here is derived from an EMBL/GenBank/DDBJ whole genome shotgun (WGS) entry which is preliminary data.</text>
</comment>
<reference evidence="2 3" key="1">
    <citation type="submission" date="2020-08" db="EMBL/GenBank/DDBJ databases">
        <title>Genomic Encyclopedia of Type Strains, Phase III (KMG-III): the genomes of soil and plant-associated and newly described type strains.</title>
        <authorList>
            <person name="Whitman W."/>
        </authorList>
    </citation>
    <scope>NUCLEOTIDE SEQUENCE [LARGE SCALE GENOMIC DNA]</scope>
    <source>
        <strain evidence="2 3">CECT 8897</strain>
    </source>
</reference>
<keyword evidence="3" id="KW-1185">Reference proteome</keyword>
<dbReference type="Pfam" id="PF14456">
    <property type="entry name" value="alpha-hel2"/>
    <property type="match status" value="1"/>
</dbReference>
<feature type="compositionally biased region" description="Basic and acidic residues" evidence="1">
    <location>
        <begin position="1"/>
        <end position="13"/>
    </location>
</feature>
<evidence type="ECO:0000256" key="1">
    <source>
        <dbReference type="SAM" id="MobiDB-lite"/>
    </source>
</evidence>
<protein>
    <submittedName>
        <fullName evidence="2">PRTRC genetic system protein F</fullName>
    </submittedName>
</protein>